<dbReference type="RefSeq" id="XP_024340984.1">
    <property type="nucleotide sequence ID" value="XM_024484722.1"/>
</dbReference>
<evidence type="ECO:0000313" key="3">
    <source>
        <dbReference type="Proteomes" id="UP000194127"/>
    </source>
</evidence>
<dbReference type="GeneID" id="36329671"/>
<name>A0A1X6N6P8_9APHY</name>
<evidence type="ECO:0000256" key="1">
    <source>
        <dbReference type="SAM" id="MobiDB-lite"/>
    </source>
</evidence>
<feature type="region of interest" description="Disordered" evidence="1">
    <location>
        <begin position="483"/>
        <end position="512"/>
    </location>
</feature>
<gene>
    <name evidence="2" type="ORF">POSPLADRAFT_1136725</name>
</gene>
<proteinExistence type="predicted"/>
<protein>
    <submittedName>
        <fullName evidence="2">Uncharacterized protein</fullName>
    </submittedName>
</protein>
<organism evidence="2 3">
    <name type="scientific">Postia placenta MAD-698-R-SB12</name>
    <dbReference type="NCBI Taxonomy" id="670580"/>
    <lineage>
        <taxon>Eukaryota</taxon>
        <taxon>Fungi</taxon>
        <taxon>Dikarya</taxon>
        <taxon>Basidiomycota</taxon>
        <taxon>Agaricomycotina</taxon>
        <taxon>Agaricomycetes</taxon>
        <taxon>Polyporales</taxon>
        <taxon>Adustoporiaceae</taxon>
        <taxon>Rhodonia</taxon>
    </lineage>
</organism>
<sequence>MAVVILDVLIPPPAVGLLSEAQRLTSNSTPIMSSAILMSVVKLAASEIFSAIKKNIFKPASDGIDEILKGQEQIKDLIKEVSHQVALRESMNLIYYWTNRMGEILDEMERNNQTADDSAAYQELMSALRSESSGIRFQTFCVYTAISGLPGPLGGEGYLGFWDEQAYKKLSDPTDSKYTLKNYVDDLDSSLEAVARLLRHGLMLSLFVASDEVDANKLRDDCGGRITFFQTTLYDTYYPIGLRELKPSGYNDRGEQHGQWYRLDKEGASKRLRVTRQMINEIVVGSGNDSDKSAGFQFIQDTVPLGLLQMVCGVDDRGNRRVNYYDRVGNMGMRERAWSTNTDKTWSALVLFKWIPIDVNREESRWSLRLAPFIASTGRAQDDGRGTFGAHFTFDICIQGALYHEGPPDADPDADSGKPIYIQMVVVYPAHFLFRGHALRCERRPPTARREILGQISKDLGGGADSVRSTRCEERFARVPSTSTTSPLIALSDDCGSQPSDAPAGKALDTTT</sequence>
<evidence type="ECO:0000313" key="2">
    <source>
        <dbReference type="EMBL" id="OSX64190.1"/>
    </source>
</evidence>
<dbReference type="OrthoDB" id="2787226at2759"/>
<reference evidence="2 3" key="1">
    <citation type="submission" date="2017-04" db="EMBL/GenBank/DDBJ databases">
        <title>Genome Sequence of the Model Brown-Rot Fungus Postia placenta SB12.</title>
        <authorList>
            <consortium name="DOE Joint Genome Institute"/>
            <person name="Gaskell J."/>
            <person name="Kersten P."/>
            <person name="Larrondo L.F."/>
            <person name="Canessa P."/>
            <person name="Martinez D."/>
            <person name="Hibbett D."/>
            <person name="Schmoll M."/>
            <person name="Kubicek C.P."/>
            <person name="Martinez A.T."/>
            <person name="Yadav J."/>
            <person name="Master E."/>
            <person name="Magnuson J.K."/>
            <person name="James T."/>
            <person name="Yaver D."/>
            <person name="Berka R."/>
            <person name="Labutti K."/>
            <person name="Lipzen A."/>
            <person name="Aerts A."/>
            <person name="Barry K."/>
            <person name="Henrissat B."/>
            <person name="Blanchette R."/>
            <person name="Grigoriev I."/>
            <person name="Cullen D."/>
        </authorList>
    </citation>
    <scope>NUCLEOTIDE SEQUENCE [LARGE SCALE GENOMIC DNA]</scope>
    <source>
        <strain evidence="2 3">MAD-698-R-SB12</strain>
    </source>
</reference>
<dbReference type="AlphaFoldDB" id="A0A1X6N6P8"/>
<keyword evidence="3" id="KW-1185">Reference proteome</keyword>
<dbReference type="Proteomes" id="UP000194127">
    <property type="component" value="Unassembled WGS sequence"/>
</dbReference>
<accession>A0A1X6N6P8</accession>
<dbReference type="EMBL" id="KZ110594">
    <property type="protein sequence ID" value="OSX64190.1"/>
    <property type="molecule type" value="Genomic_DNA"/>
</dbReference>